<proteinExistence type="predicted"/>
<dbReference type="EMBL" id="ML986487">
    <property type="protein sequence ID" value="KAF2278910.1"/>
    <property type="molecule type" value="Genomic_DNA"/>
</dbReference>
<dbReference type="RefSeq" id="XP_033656449.1">
    <property type="nucleotide sequence ID" value="XM_033800721.1"/>
</dbReference>
<sequence length="624" mass="67784">MGDYYCDPDKPQTAFKSDSVPVMEDNHPASTSNSYLTESNTYDEDHFPHSLRNFEPTAVSSYNDENTTAAAINAQESFANHNCTEHQLPSTRATDPSAVTMSGMAFTAYDTNSITLPSQQHTQAWTHQPQQSVAHGGQYLPTPCRKMAQNASGTIGADFSSRHIVHPAFSNSILHRFAVNRIPDAVDNPQAPSSNHGPQNNAIQVQASENSNTSTTCTQTPGAQSQSAPTTSRGKRRREAGRDPGLQGLRKDQNTDLYFNSIADVLGNDNWQRFTCPRPDASIPTNLSDQQANVKELVRAIKNATSVVEAPRSLARWKSDAAYYEDAHIEKMAWRLLANTVTLHQSGWTEPIYDKLLMGTIKETADWTFKTRMDAIKEVLTYSKGTCETILKGEKIWTLIGAPHRLRSSTRTNGLQNLKRKELIDEGRAAKRLKQDYGDMASQSGNDTATGSVDHPSGGTIPTPLGAASHDTSAAQNKGKSDSKINGQSPSAAQGLSRDANSPAALVFESTGSVDPMQPTVTATVPTLQRAGEQSSKICKRSLKQATKSKKGSTSRAQERSTEITEARAPSPDDRASLRDMDVTATHSGPSKDLSSEVSSEEDANVPDVAREFEELDTVGVEET</sequence>
<feature type="region of interest" description="Disordered" evidence="1">
    <location>
        <begin position="437"/>
        <end position="500"/>
    </location>
</feature>
<protein>
    <submittedName>
        <fullName evidence="2">Uncharacterized protein</fullName>
    </submittedName>
</protein>
<evidence type="ECO:0000313" key="3">
    <source>
        <dbReference type="Proteomes" id="UP000800097"/>
    </source>
</evidence>
<evidence type="ECO:0000313" key="2">
    <source>
        <dbReference type="EMBL" id="KAF2278910.1"/>
    </source>
</evidence>
<accession>A0A6A6JQI9</accession>
<keyword evidence="3" id="KW-1185">Reference proteome</keyword>
<feature type="compositionally biased region" description="Basic and acidic residues" evidence="1">
    <location>
        <begin position="557"/>
        <end position="582"/>
    </location>
</feature>
<reference evidence="2" key="1">
    <citation type="journal article" date="2020" name="Stud. Mycol.">
        <title>101 Dothideomycetes genomes: a test case for predicting lifestyles and emergence of pathogens.</title>
        <authorList>
            <person name="Haridas S."/>
            <person name="Albert R."/>
            <person name="Binder M."/>
            <person name="Bloem J."/>
            <person name="Labutti K."/>
            <person name="Salamov A."/>
            <person name="Andreopoulos B."/>
            <person name="Baker S."/>
            <person name="Barry K."/>
            <person name="Bills G."/>
            <person name="Bluhm B."/>
            <person name="Cannon C."/>
            <person name="Castanera R."/>
            <person name="Culley D."/>
            <person name="Daum C."/>
            <person name="Ezra D."/>
            <person name="Gonzalez J."/>
            <person name="Henrissat B."/>
            <person name="Kuo A."/>
            <person name="Liang C."/>
            <person name="Lipzen A."/>
            <person name="Lutzoni F."/>
            <person name="Magnuson J."/>
            <person name="Mondo S."/>
            <person name="Nolan M."/>
            <person name="Ohm R."/>
            <person name="Pangilinan J."/>
            <person name="Park H.-J."/>
            <person name="Ramirez L."/>
            <person name="Alfaro M."/>
            <person name="Sun H."/>
            <person name="Tritt A."/>
            <person name="Yoshinaga Y."/>
            <person name="Zwiers L.-H."/>
            <person name="Turgeon B."/>
            <person name="Goodwin S."/>
            <person name="Spatafora J."/>
            <person name="Crous P."/>
            <person name="Grigoriev I."/>
        </authorList>
    </citation>
    <scope>NUCLEOTIDE SEQUENCE</scope>
    <source>
        <strain evidence="2">CBS 379.55</strain>
    </source>
</reference>
<dbReference type="AlphaFoldDB" id="A0A6A6JQI9"/>
<feature type="compositionally biased region" description="Polar residues" evidence="1">
    <location>
        <begin position="28"/>
        <end position="38"/>
    </location>
</feature>
<feature type="compositionally biased region" description="Polar residues" evidence="1">
    <location>
        <begin position="526"/>
        <end position="537"/>
    </location>
</feature>
<gene>
    <name evidence="2" type="ORF">EI97DRAFT_456342</name>
</gene>
<evidence type="ECO:0000256" key="1">
    <source>
        <dbReference type="SAM" id="MobiDB-lite"/>
    </source>
</evidence>
<feature type="compositionally biased region" description="Polar residues" evidence="1">
    <location>
        <begin position="207"/>
        <end position="232"/>
    </location>
</feature>
<feature type="compositionally biased region" description="Basic residues" evidence="1">
    <location>
        <begin position="538"/>
        <end position="553"/>
    </location>
</feature>
<dbReference type="OrthoDB" id="3778423at2759"/>
<feature type="region of interest" description="Disordered" evidence="1">
    <location>
        <begin position="207"/>
        <end position="251"/>
    </location>
</feature>
<dbReference type="GeneID" id="54553896"/>
<organism evidence="2 3">
    <name type="scientific">Westerdykella ornata</name>
    <dbReference type="NCBI Taxonomy" id="318751"/>
    <lineage>
        <taxon>Eukaryota</taxon>
        <taxon>Fungi</taxon>
        <taxon>Dikarya</taxon>
        <taxon>Ascomycota</taxon>
        <taxon>Pezizomycotina</taxon>
        <taxon>Dothideomycetes</taxon>
        <taxon>Pleosporomycetidae</taxon>
        <taxon>Pleosporales</taxon>
        <taxon>Sporormiaceae</taxon>
        <taxon>Westerdykella</taxon>
    </lineage>
</organism>
<feature type="region of interest" description="Disordered" evidence="1">
    <location>
        <begin position="526"/>
        <end position="624"/>
    </location>
</feature>
<feature type="compositionally biased region" description="Acidic residues" evidence="1">
    <location>
        <begin position="614"/>
        <end position="624"/>
    </location>
</feature>
<dbReference type="Proteomes" id="UP000800097">
    <property type="component" value="Unassembled WGS sequence"/>
</dbReference>
<feature type="region of interest" description="Disordered" evidence="1">
    <location>
        <begin position="1"/>
        <end position="38"/>
    </location>
</feature>
<feature type="compositionally biased region" description="Polar residues" evidence="1">
    <location>
        <begin position="470"/>
        <end position="494"/>
    </location>
</feature>
<feature type="compositionally biased region" description="Polar residues" evidence="1">
    <location>
        <begin position="441"/>
        <end position="451"/>
    </location>
</feature>
<name>A0A6A6JQI9_WESOR</name>